<evidence type="ECO:0000313" key="14">
    <source>
        <dbReference type="Proteomes" id="UP000799302"/>
    </source>
</evidence>
<dbReference type="GO" id="GO:0005737">
    <property type="term" value="C:cytoplasm"/>
    <property type="evidence" value="ECO:0007669"/>
    <property type="project" value="TreeGrafter"/>
</dbReference>
<dbReference type="PROSITE" id="PS50011">
    <property type="entry name" value="PROTEIN_KINASE_DOM"/>
    <property type="match status" value="1"/>
</dbReference>
<evidence type="ECO:0000256" key="2">
    <source>
        <dbReference type="ARBA" id="ARBA00012513"/>
    </source>
</evidence>
<dbReference type="PANTHER" id="PTHR44167">
    <property type="entry name" value="OVARIAN-SPECIFIC SERINE/THREONINE-PROTEIN KINASE LOK-RELATED"/>
    <property type="match status" value="1"/>
</dbReference>
<dbReference type="GO" id="GO:0051598">
    <property type="term" value="P:meiotic recombination checkpoint signaling"/>
    <property type="evidence" value="ECO:0007669"/>
    <property type="project" value="TreeGrafter"/>
</dbReference>
<evidence type="ECO:0000256" key="3">
    <source>
        <dbReference type="ARBA" id="ARBA00022527"/>
    </source>
</evidence>
<feature type="compositionally biased region" description="Basic and acidic residues" evidence="10">
    <location>
        <begin position="604"/>
        <end position="619"/>
    </location>
</feature>
<dbReference type="Gene3D" id="1.10.510.10">
    <property type="entry name" value="Transferase(Phosphotransferase) domain 1"/>
    <property type="match status" value="1"/>
</dbReference>
<dbReference type="PROSITE" id="PS50006">
    <property type="entry name" value="FHA_DOMAIN"/>
    <property type="match status" value="1"/>
</dbReference>
<dbReference type="InterPro" id="IPR008271">
    <property type="entry name" value="Ser/Thr_kinase_AS"/>
</dbReference>
<feature type="region of interest" description="Disordered" evidence="10">
    <location>
        <begin position="732"/>
        <end position="763"/>
    </location>
</feature>
<dbReference type="InterPro" id="IPR000253">
    <property type="entry name" value="FHA_dom"/>
</dbReference>
<keyword evidence="5 13" id="KW-0808">Transferase</keyword>
<sequence length="956" mass="107337">MADEATQPATQQMLDPRRLGRNNSGLSEEDVSDVLCILHPGSPAAFDICRRTAQENPQHVLQGHDTFEEGLEDTFDLDLDNVKGLALRFSSRLKLPPMGFTFGRHPDKCDIVLNDGDEKSRRISNVHFRIYINEHGVLLLEDESTNGTVVDDVHLKRRENNGKPTTRTLSNMTRIVIPCVSQKHNIFFHVHIPPRDGHEAKYRQKFENYMAMLAKYPKGATDLTRRRPVMNTGNSSRAPYIQTNRFGMVWDGSPDYRVSGFLGKGAFANVYHLTTCMDGRVLAVKELEKRRFIKDGVLDRRLSNEIQIMRAIKHPHIVQYEDFRDVNDHLYIMMEYVPCGDLQKYLKQGLLTEDNGMLLARQVLQALAYLHESKITHRDIKPDNILIASEDPLFVKLSDFGLSKATTNDTFTKTFCGTLLYCAPEVFPHYHNEKQGTKRRHGRKSHSYDYAVDIWSLGGVLWFGLSGLPPFEGVVDQNGRGMYDKITKTNLDTSPLDNVGLSANVKDLLNQMLTVQPDNRPSAVECLNHPWLFTGEIITEPNRGLKPIAEEVEEQKFSQLSIDDLPAAAGAEHDFDNMFDEHDLDDLVFADELNRSKRVKKDERFPRMQTRDISDKESSDDQWVPDPSAPEGQLILPFVSPGPRRLFGEIGASALANSKVLGQQTKQALEVYSPSLSQPQHDPSQPAASLLGAESLLNAIKMVESDSHSSGLESSANSIASATAGAEFQNHQTDFSDSQATPRANQNISKFDSQADSTPTRRPAMPDTIYQPDPPTMASATNPFQQHSLTAEVAQSFSENRPRIGTLITTNDSVEQIFLPLNKRYENWGRAPQNTNVYPNKLDTRIPKRAFAILFQSRNLDEVIKNDGDWSTLTDLFVQISAFSKQGIWINGTRLPEKNAEGRGLFGVVYTGDVITVVPPNGNGDGPIRFVCTFNHGLAKEPRKDPFEIQLMPPRL</sequence>
<proteinExistence type="inferred from homology"/>
<evidence type="ECO:0000256" key="10">
    <source>
        <dbReference type="SAM" id="MobiDB-lite"/>
    </source>
</evidence>
<feature type="domain" description="FHA" evidence="11">
    <location>
        <begin position="100"/>
        <end position="155"/>
    </location>
</feature>
<dbReference type="Pfam" id="PF00069">
    <property type="entry name" value="Pkinase"/>
    <property type="match status" value="1"/>
</dbReference>
<protein>
    <recommendedName>
        <fullName evidence="2">non-specific serine/threonine protein kinase</fullName>
        <ecNumber evidence="2">2.7.11.1</ecNumber>
    </recommendedName>
</protein>
<dbReference type="SMART" id="SM00240">
    <property type="entry name" value="FHA"/>
    <property type="match status" value="1"/>
</dbReference>
<dbReference type="PROSITE" id="PS00107">
    <property type="entry name" value="PROTEIN_KINASE_ATP"/>
    <property type="match status" value="1"/>
</dbReference>
<dbReference type="InterPro" id="IPR011009">
    <property type="entry name" value="Kinase-like_dom_sf"/>
</dbReference>
<dbReference type="PANTHER" id="PTHR44167:SF24">
    <property type="entry name" value="SERINE_THREONINE-PROTEIN KINASE CHK2"/>
    <property type="match status" value="1"/>
</dbReference>
<keyword evidence="14" id="KW-1185">Reference proteome</keyword>
<dbReference type="Gene3D" id="2.60.200.20">
    <property type="match status" value="1"/>
</dbReference>
<feature type="region of interest" description="Disordered" evidence="10">
    <location>
        <begin position="604"/>
        <end position="632"/>
    </location>
</feature>
<organism evidence="13 14">
    <name type="scientific">Microthyrium microscopicum</name>
    <dbReference type="NCBI Taxonomy" id="703497"/>
    <lineage>
        <taxon>Eukaryota</taxon>
        <taxon>Fungi</taxon>
        <taxon>Dikarya</taxon>
        <taxon>Ascomycota</taxon>
        <taxon>Pezizomycotina</taxon>
        <taxon>Dothideomycetes</taxon>
        <taxon>Dothideomycetes incertae sedis</taxon>
        <taxon>Microthyriales</taxon>
        <taxon>Microthyriaceae</taxon>
        <taxon>Microthyrium</taxon>
    </lineage>
</organism>
<evidence type="ECO:0000256" key="7">
    <source>
        <dbReference type="ARBA" id="ARBA00047899"/>
    </source>
</evidence>
<reference evidence="13" key="1">
    <citation type="journal article" date="2020" name="Stud. Mycol.">
        <title>101 Dothideomycetes genomes: a test case for predicting lifestyles and emergence of pathogens.</title>
        <authorList>
            <person name="Haridas S."/>
            <person name="Albert R."/>
            <person name="Binder M."/>
            <person name="Bloem J."/>
            <person name="Labutti K."/>
            <person name="Salamov A."/>
            <person name="Andreopoulos B."/>
            <person name="Baker S."/>
            <person name="Barry K."/>
            <person name="Bills G."/>
            <person name="Bluhm B."/>
            <person name="Cannon C."/>
            <person name="Castanera R."/>
            <person name="Culley D."/>
            <person name="Daum C."/>
            <person name="Ezra D."/>
            <person name="Gonzalez J."/>
            <person name="Henrissat B."/>
            <person name="Kuo A."/>
            <person name="Liang C."/>
            <person name="Lipzen A."/>
            <person name="Lutzoni F."/>
            <person name="Magnuson J."/>
            <person name="Mondo S."/>
            <person name="Nolan M."/>
            <person name="Ohm R."/>
            <person name="Pangilinan J."/>
            <person name="Park H.-J."/>
            <person name="Ramirez L."/>
            <person name="Alfaro M."/>
            <person name="Sun H."/>
            <person name="Tritt A."/>
            <person name="Yoshinaga Y."/>
            <person name="Zwiers L.-H."/>
            <person name="Turgeon B."/>
            <person name="Goodwin S."/>
            <person name="Spatafora J."/>
            <person name="Crous P."/>
            <person name="Grigoriev I."/>
        </authorList>
    </citation>
    <scope>NUCLEOTIDE SEQUENCE</scope>
    <source>
        <strain evidence="13">CBS 115976</strain>
    </source>
</reference>
<dbReference type="SUPFAM" id="SSF56112">
    <property type="entry name" value="Protein kinase-like (PK-like)"/>
    <property type="match status" value="1"/>
</dbReference>
<keyword evidence="4 9" id="KW-0547">Nucleotide-binding</keyword>
<dbReference type="PROSITE" id="PS00108">
    <property type="entry name" value="PROTEIN_KINASE_ST"/>
    <property type="match status" value="1"/>
</dbReference>
<dbReference type="FunFam" id="1.10.510.10:FF:000571">
    <property type="entry name" value="Maternal embryonic leucine zipper kinase"/>
    <property type="match status" value="1"/>
</dbReference>
<dbReference type="Pfam" id="PF00498">
    <property type="entry name" value="FHA"/>
    <property type="match status" value="1"/>
</dbReference>
<dbReference type="SMART" id="SM00220">
    <property type="entry name" value="S_TKc"/>
    <property type="match status" value="1"/>
</dbReference>
<evidence type="ECO:0000256" key="5">
    <source>
        <dbReference type="ARBA" id="ARBA00022777"/>
    </source>
</evidence>
<feature type="binding site" evidence="9">
    <location>
        <position position="285"/>
    </location>
    <ligand>
        <name>ATP</name>
        <dbReference type="ChEBI" id="CHEBI:30616"/>
    </ligand>
</feature>
<feature type="domain" description="Protein kinase" evidence="12">
    <location>
        <begin position="256"/>
        <end position="532"/>
    </location>
</feature>
<name>A0A6A6UQB4_9PEZI</name>
<comment type="catalytic activity">
    <reaction evidence="7">
        <text>L-threonyl-[protein] + ATP = O-phospho-L-threonyl-[protein] + ADP + H(+)</text>
        <dbReference type="Rhea" id="RHEA:46608"/>
        <dbReference type="Rhea" id="RHEA-COMP:11060"/>
        <dbReference type="Rhea" id="RHEA-COMP:11605"/>
        <dbReference type="ChEBI" id="CHEBI:15378"/>
        <dbReference type="ChEBI" id="CHEBI:30013"/>
        <dbReference type="ChEBI" id="CHEBI:30616"/>
        <dbReference type="ChEBI" id="CHEBI:61977"/>
        <dbReference type="ChEBI" id="CHEBI:456216"/>
        <dbReference type="EC" id="2.7.11.1"/>
    </reaction>
</comment>
<dbReference type="Proteomes" id="UP000799302">
    <property type="component" value="Unassembled WGS sequence"/>
</dbReference>
<dbReference type="SUPFAM" id="SSF49879">
    <property type="entry name" value="SMAD/FHA domain"/>
    <property type="match status" value="1"/>
</dbReference>
<feature type="compositionally biased region" description="Polar residues" evidence="10">
    <location>
        <begin position="732"/>
        <end position="760"/>
    </location>
</feature>
<keyword evidence="5 13" id="KW-0418">Kinase</keyword>
<dbReference type="InterPro" id="IPR000719">
    <property type="entry name" value="Prot_kinase_dom"/>
</dbReference>
<keyword evidence="3" id="KW-0723">Serine/threonine-protein kinase</keyword>
<evidence type="ECO:0000256" key="1">
    <source>
        <dbReference type="ARBA" id="ARBA00005575"/>
    </source>
</evidence>
<evidence type="ECO:0000256" key="8">
    <source>
        <dbReference type="ARBA" id="ARBA00048679"/>
    </source>
</evidence>
<dbReference type="OrthoDB" id="504170at2759"/>
<feature type="region of interest" description="Disordered" evidence="10">
    <location>
        <begin position="1"/>
        <end position="26"/>
    </location>
</feature>
<dbReference type="EMBL" id="MU004230">
    <property type="protein sequence ID" value="KAF2674462.1"/>
    <property type="molecule type" value="Genomic_DNA"/>
</dbReference>
<evidence type="ECO:0000259" key="11">
    <source>
        <dbReference type="PROSITE" id="PS50006"/>
    </source>
</evidence>
<dbReference type="EC" id="2.7.11.1" evidence="2"/>
<comment type="similarity">
    <text evidence="1">Belongs to the protein kinase superfamily. CAMK Ser/Thr protein kinase family. CHEK2 subfamily.</text>
</comment>
<dbReference type="GO" id="GO:0005524">
    <property type="term" value="F:ATP binding"/>
    <property type="evidence" value="ECO:0007669"/>
    <property type="project" value="UniProtKB-UniRule"/>
</dbReference>
<dbReference type="InterPro" id="IPR008984">
    <property type="entry name" value="SMAD_FHA_dom_sf"/>
</dbReference>
<evidence type="ECO:0000259" key="12">
    <source>
        <dbReference type="PROSITE" id="PS50011"/>
    </source>
</evidence>
<dbReference type="GO" id="GO:0004674">
    <property type="term" value="F:protein serine/threonine kinase activity"/>
    <property type="evidence" value="ECO:0007669"/>
    <property type="project" value="UniProtKB-KW"/>
</dbReference>
<gene>
    <name evidence="13" type="ORF">BT63DRAFT_419755</name>
</gene>
<dbReference type="AlphaFoldDB" id="A0A6A6UQB4"/>
<evidence type="ECO:0000256" key="9">
    <source>
        <dbReference type="PROSITE-ProRule" id="PRU10141"/>
    </source>
</evidence>
<evidence type="ECO:0000313" key="13">
    <source>
        <dbReference type="EMBL" id="KAF2674462.1"/>
    </source>
</evidence>
<keyword evidence="6 9" id="KW-0067">ATP-binding</keyword>
<dbReference type="InterPro" id="IPR017441">
    <property type="entry name" value="Protein_kinase_ATP_BS"/>
</dbReference>
<dbReference type="GO" id="GO:0005634">
    <property type="term" value="C:nucleus"/>
    <property type="evidence" value="ECO:0007669"/>
    <property type="project" value="TreeGrafter"/>
</dbReference>
<evidence type="ECO:0000256" key="4">
    <source>
        <dbReference type="ARBA" id="ARBA00022741"/>
    </source>
</evidence>
<comment type="catalytic activity">
    <reaction evidence="8">
        <text>L-seryl-[protein] + ATP = O-phospho-L-seryl-[protein] + ADP + H(+)</text>
        <dbReference type="Rhea" id="RHEA:17989"/>
        <dbReference type="Rhea" id="RHEA-COMP:9863"/>
        <dbReference type="Rhea" id="RHEA-COMP:11604"/>
        <dbReference type="ChEBI" id="CHEBI:15378"/>
        <dbReference type="ChEBI" id="CHEBI:29999"/>
        <dbReference type="ChEBI" id="CHEBI:30616"/>
        <dbReference type="ChEBI" id="CHEBI:83421"/>
        <dbReference type="ChEBI" id="CHEBI:456216"/>
        <dbReference type="EC" id="2.7.11.1"/>
    </reaction>
</comment>
<evidence type="ECO:0000256" key="6">
    <source>
        <dbReference type="ARBA" id="ARBA00022840"/>
    </source>
</evidence>
<accession>A0A6A6UQB4</accession>